<feature type="transmembrane region" description="Helical" evidence="10">
    <location>
        <begin position="12"/>
        <end position="34"/>
    </location>
</feature>
<evidence type="ECO:0000256" key="2">
    <source>
        <dbReference type="ARBA" id="ARBA00022692"/>
    </source>
</evidence>
<gene>
    <name evidence="13" type="ordered locus">Hoch_2559</name>
</gene>
<dbReference type="SMART" id="SM00116">
    <property type="entry name" value="CBS"/>
    <property type="match status" value="2"/>
</dbReference>
<name>D0LKP5_HALO1</name>
<evidence type="ECO:0000256" key="6">
    <source>
        <dbReference type="ARBA" id="ARBA00023136"/>
    </source>
</evidence>
<evidence type="ECO:0000256" key="1">
    <source>
        <dbReference type="ARBA" id="ARBA00004141"/>
    </source>
</evidence>
<feature type="domain" description="CNNM transmembrane" evidence="12">
    <location>
        <begin position="3"/>
        <end position="196"/>
    </location>
</feature>
<dbReference type="PROSITE" id="PS51846">
    <property type="entry name" value="CNNM"/>
    <property type="match status" value="1"/>
</dbReference>
<evidence type="ECO:0000256" key="7">
    <source>
        <dbReference type="PROSITE-ProRule" id="PRU00703"/>
    </source>
</evidence>
<evidence type="ECO:0000256" key="5">
    <source>
        <dbReference type="ARBA" id="ARBA00023122"/>
    </source>
</evidence>
<evidence type="ECO:0008006" key="15">
    <source>
        <dbReference type="Google" id="ProtNLM"/>
    </source>
</evidence>
<dbReference type="Gene3D" id="3.10.580.10">
    <property type="entry name" value="CBS-domain"/>
    <property type="match status" value="1"/>
</dbReference>
<dbReference type="AlphaFoldDB" id="D0LKP5"/>
<sequence>MSSLSELAPYLVILLCLVIASAFFSGTEVAMFSLRRADREHLARSERKADRWVLRLLARPQRLIATLLLGNEAVNVSVSAVLAGMAPMLYPGRDEISLALLTTMTALPILLLIGEITPKTVAIKNASAWARAVSRPLVVFGVLVTPIRSVVLLVADILMRPFGGSTRRGMLRDLSEQEFRNLVDAGSAEGEVDARERRLIHRVFEFGDKTVAQVMEPRDKIFALSYELPLPRLVAEVAARGFSRVPVYQKNLDKIRGVLHAKDLLGSAVRPAERKRLGELLHEPLYVPPRLPLARLFRIFKQRKIHLALVVDEYGKLVGLITMEDLLEELFGEIRDERELQKARALLPGRPTMSTGRVPMSSPGTAAVSALRTTGQMPVMSRTRATEESTRSSGSSGSLPALAREREGGP</sequence>
<protein>
    <recommendedName>
        <fullName evidence="15">CBS domain containing protein</fullName>
    </recommendedName>
</protein>
<proteinExistence type="predicted"/>
<dbReference type="PANTHER" id="PTHR22777">
    <property type="entry name" value="HEMOLYSIN-RELATED"/>
    <property type="match status" value="1"/>
</dbReference>
<keyword evidence="6 8" id="KW-0472">Membrane</keyword>
<dbReference type="OrthoDB" id="9798188at2"/>
<keyword evidence="4 8" id="KW-1133">Transmembrane helix</keyword>
<keyword evidence="2 8" id="KW-0812">Transmembrane</keyword>
<feature type="domain" description="CBS" evidence="11">
    <location>
        <begin position="280"/>
        <end position="337"/>
    </location>
</feature>
<feature type="transmembrane region" description="Helical" evidence="10">
    <location>
        <begin position="96"/>
        <end position="116"/>
    </location>
</feature>
<dbReference type="InterPro" id="IPR002550">
    <property type="entry name" value="CNNM"/>
</dbReference>
<accession>D0LKP5</accession>
<feature type="transmembrane region" description="Helical" evidence="10">
    <location>
        <begin position="63"/>
        <end position="90"/>
    </location>
</feature>
<dbReference type="EMBL" id="CP001804">
    <property type="protein sequence ID" value="ACY15093.1"/>
    <property type="molecule type" value="Genomic_DNA"/>
</dbReference>
<dbReference type="STRING" id="502025.Hoch_2559"/>
<dbReference type="PANTHER" id="PTHR22777:SF17">
    <property type="entry name" value="UPF0053 PROTEIN SLL0260"/>
    <property type="match status" value="1"/>
</dbReference>
<dbReference type="eggNOG" id="COG1253">
    <property type="taxonomic scope" value="Bacteria"/>
</dbReference>
<dbReference type="PROSITE" id="PS51371">
    <property type="entry name" value="CBS"/>
    <property type="match status" value="2"/>
</dbReference>
<evidence type="ECO:0000313" key="14">
    <source>
        <dbReference type="Proteomes" id="UP000001880"/>
    </source>
</evidence>
<evidence type="ECO:0000259" key="11">
    <source>
        <dbReference type="PROSITE" id="PS51371"/>
    </source>
</evidence>
<dbReference type="GO" id="GO:0005886">
    <property type="term" value="C:plasma membrane"/>
    <property type="evidence" value="ECO:0007669"/>
    <property type="project" value="TreeGrafter"/>
</dbReference>
<evidence type="ECO:0000256" key="9">
    <source>
        <dbReference type="SAM" id="MobiDB-lite"/>
    </source>
</evidence>
<feature type="domain" description="CBS" evidence="11">
    <location>
        <begin position="215"/>
        <end position="274"/>
    </location>
</feature>
<evidence type="ECO:0000256" key="4">
    <source>
        <dbReference type="ARBA" id="ARBA00022989"/>
    </source>
</evidence>
<keyword evidence="5 7" id="KW-0129">CBS domain</keyword>
<keyword evidence="14" id="KW-1185">Reference proteome</keyword>
<organism evidence="13 14">
    <name type="scientific">Haliangium ochraceum (strain DSM 14365 / JCM 11303 / SMP-2)</name>
    <dbReference type="NCBI Taxonomy" id="502025"/>
    <lineage>
        <taxon>Bacteria</taxon>
        <taxon>Pseudomonadati</taxon>
        <taxon>Myxococcota</taxon>
        <taxon>Polyangia</taxon>
        <taxon>Haliangiales</taxon>
        <taxon>Kofleriaceae</taxon>
        <taxon>Haliangium</taxon>
    </lineage>
</organism>
<dbReference type="RefSeq" id="WP_012827701.1">
    <property type="nucleotide sequence ID" value="NC_013440.1"/>
</dbReference>
<comment type="subcellular location">
    <subcellularLocation>
        <location evidence="1">Membrane</location>
        <topology evidence="1">Multi-pass membrane protein</topology>
    </subcellularLocation>
</comment>
<dbReference type="Proteomes" id="UP000001880">
    <property type="component" value="Chromosome"/>
</dbReference>
<evidence type="ECO:0000259" key="12">
    <source>
        <dbReference type="PROSITE" id="PS51846"/>
    </source>
</evidence>
<dbReference type="Pfam" id="PF01595">
    <property type="entry name" value="CNNM"/>
    <property type="match status" value="1"/>
</dbReference>
<dbReference type="FunFam" id="3.10.580.10:FF:000002">
    <property type="entry name" value="Magnesium/cobalt efflux protein CorC"/>
    <property type="match status" value="1"/>
</dbReference>
<dbReference type="Pfam" id="PF00571">
    <property type="entry name" value="CBS"/>
    <property type="match status" value="2"/>
</dbReference>
<evidence type="ECO:0000256" key="8">
    <source>
        <dbReference type="PROSITE-ProRule" id="PRU01193"/>
    </source>
</evidence>
<feature type="transmembrane region" description="Helical" evidence="10">
    <location>
        <begin position="137"/>
        <end position="159"/>
    </location>
</feature>
<dbReference type="SUPFAM" id="SSF54631">
    <property type="entry name" value="CBS-domain pair"/>
    <property type="match status" value="1"/>
</dbReference>
<evidence type="ECO:0000256" key="10">
    <source>
        <dbReference type="SAM" id="Phobius"/>
    </source>
</evidence>
<dbReference type="HOGENOM" id="CLU_015237_4_0_7"/>
<dbReference type="InterPro" id="IPR044751">
    <property type="entry name" value="Ion_transp-like_CBS"/>
</dbReference>
<keyword evidence="3" id="KW-0677">Repeat</keyword>
<dbReference type="KEGG" id="hoh:Hoch_2559"/>
<dbReference type="CDD" id="cd04590">
    <property type="entry name" value="CBS_pair_CorC_HlyC_assoc"/>
    <property type="match status" value="1"/>
</dbReference>
<reference evidence="13 14" key="1">
    <citation type="journal article" date="2010" name="Stand. Genomic Sci.">
        <title>Complete genome sequence of Haliangium ochraceum type strain (SMP-2).</title>
        <authorList>
            <consortium name="US DOE Joint Genome Institute (JGI-PGF)"/>
            <person name="Ivanova N."/>
            <person name="Daum C."/>
            <person name="Lang E."/>
            <person name="Abt B."/>
            <person name="Kopitz M."/>
            <person name="Saunders E."/>
            <person name="Lapidus A."/>
            <person name="Lucas S."/>
            <person name="Glavina Del Rio T."/>
            <person name="Nolan M."/>
            <person name="Tice H."/>
            <person name="Copeland A."/>
            <person name="Cheng J.F."/>
            <person name="Chen F."/>
            <person name="Bruce D."/>
            <person name="Goodwin L."/>
            <person name="Pitluck S."/>
            <person name="Mavromatis K."/>
            <person name="Pati A."/>
            <person name="Mikhailova N."/>
            <person name="Chen A."/>
            <person name="Palaniappan K."/>
            <person name="Land M."/>
            <person name="Hauser L."/>
            <person name="Chang Y.J."/>
            <person name="Jeffries C.D."/>
            <person name="Detter J.C."/>
            <person name="Brettin T."/>
            <person name="Rohde M."/>
            <person name="Goker M."/>
            <person name="Bristow J."/>
            <person name="Markowitz V."/>
            <person name="Eisen J.A."/>
            <person name="Hugenholtz P."/>
            <person name="Kyrpides N.C."/>
            <person name="Klenk H.P."/>
        </authorList>
    </citation>
    <scope>NUCLEOTIDE SEQUENCE [LARGE SCALE GENOMIC DNA]</scope>
    <source>
        <strain evidence="14">DSM 14365 / CIP 107738 / JCM 11303 / AJ 13395 / SMP-2</strain>
    </source>
</reference>
<evidence type="ECO:0000256" key="3">
    <source>
        <dbReference type="ARBA" id="ARBA00022737"/>
    </source>
</evidence>
<dbReference type="InterPro" id="IPR046342">
    <property type="entry name" value="CBS_dom_sf"/>
</dbReference>
<dbReference type="InterPro" id="IPR000644">
    <property type="entry name" value="CBS_dom"/>
</dbReference>
<evidence type="ECO:0000313" key="13">
    <source>
        <dbReference type="EMBL" id="ACY15093.1"/>
    </source>
</evidence>
<feature type="region of interest" description="Disordered" evidence="9">
    <location>
        <begin position="371"/>
        <end position="410"/>
    </location>
</feature>